<comment type="caution">
    <text evidence="1">The sequence shown here is derived from an EMBL/GenBank/DDBJ whole genome shotgun (WGS) entry which is preliminary data.</text>
</comment>
<organism evidence="1 2">
    <name type="scientific">Diphasiastrum complanatum</name>
    <name type="common">Issler's clubmoss</name>
    <name type="synonym">Lycopodium complanatum</name>
    <dbReference type="NCBI Taxonomy" id="34168"/>
    <lineage>
        <taxon>Eukaryota</taxon>
        <taxon>Viridiplantae</taxon>
        <taxon>Streptophyta</taxon>
        <taxon>Embryophyta</taxon>
        <taxon>Tracheophyta</taxon>
        <taxon>Lycopodiopsida</taxon>
        <taxon>Lycopodiales</taxon>
        <taxon>Lycopodiaceae</taxon>
        <taxon>Lycopodioideae</taxon>
        <taxon>Diphasiastrum</taxon>
    </lineage>
</organism>
<dbReference type="EMBL" id="CM055114">
    <property type="protein sequence ID" value="KAJ7514820.1"/>
    <property type="molecule type" value="Genomic_DNA"/>
</dbReference>
<protein>
    <submittedName>
        <fullName evidence="1">Uncharacterized protein</fullName>
    </submittedName>
</protein>
<proteinExistence type="predicted"/>
<name>A0ACC2ABD5_DIPCM</name>
<sequence length="170" mass="18313">MVEKKFENSVSLPSSFDQTGQGLEDRASSDGGTNANMGSEMGFDPEQAKCECCGMCEECTPAYISRIREVFCGRFVCGLCAEAVKEEQCRMKNAKGVTHAPMEGALQAHMAICEQFRRGVDANPAVKVAAAAAAMRQLLVRRTLGVQRSSQRGFVRSSSCIPAMSGKCRA</sequence>
<evidence type="ECO:0000313" key="1">
    <source>
        <dbReference type="EMBL" id="KAJ7514820.1"/>
    </source>
</evidence>
<gene>
    <name evidence="1" type="ORF">O6H91_23G060800</name>
</gene>
<accession>A0ACC2ABD5</accession>
<dbReference type="Proteomes" id="UP001162992">
    <property type="component" value="Chromosome 23"/>
</dbReference>
<evidence type="ECO:0000313" key="2">
    <source>
        <dbReference type="Proteomes" id="UP001162992"/>
    </source>
</evidence>
<reference evidence="2" key="1">
    <citation type="journal article" date="2024" name="Proc. Natl. Acad. Sci. U.S.A.">
        <title>Extraordinary preservation of gene collinearity over three hundred million years revealed in homosporous lycophytes.</title>
        <authorList>
            <person name="Li C."/>
            <person name="Wickell D."/>
            <person name="Kuo L.Y."/>
            <person name="Chen X."/>
            <person name="Nie B."/>
            <person name="Liao X."/>
            <person name="Peng D."/>
            <person name="Ji J."/>
            <person name="Jenkins J."/>
            <person name="Williams M."/>
            <person name="Shu S."/>
            <person name="Plott C."/>
            <person name="Barry K."/>
            <person name="Rajasekar S."/>
            <person name="Grimwood J."/>
            <person name="Han X."/>
            <person name="Sun S."/>
            <person name="Hou Z."/>
            <person name="He W."/>
            <person name="Dai G."/>
            <person name="Sun C."/>
            <person name="Schmutz J."/>
            <person name="Leebens-Mack J.H."/>
            <person name="Li F.W."/>
            <person name="Wang L."/>
        </authorList>
    </citation>
    <scope>NUCLEOTIDE SEQUENCE [LARGE SCALE GENOMIC DNA]</scope>
    <source>
        <strain evidence="2">cv. PW_Plant_1</strain>
    </source>
</reference>
<keyword evidence="2" id="KW-1185">Reference proteome</keyword>